<feature type="transmembrane region" description="Helical" evidence="1">
    <location>
        <begin position="173"/>
        <end position="191"/>
    </location>
</feature>
<evidence type="ECO:0000313" key="3">
    <source>
        <dbReference type="Proteomes" id="UP000287527"/>
    </source>
</evidence>
<organism evidence="2 3">
    <name type="scientific">Flavobacterium cerinum</name>
    <dbReference type="NCBI Taxonomy" id="2502784"/>
    <lineage>
        <taxon>Bacteria</taxon>
        <taxon>Pseudomonadati</taxon>
        <taxon>Bacteroidota</taxon>
        <taxon>Flavobacteriia</taxon>
        <taxon>Flavobacteriales</taxon>
        <taxon>Flavobacteriaceae</taxon>
        <taxon>Flavobacterium</taxon>
    </lineage>
</organism>
<comment type="caution">
    <text evidence="2">The sequence shown here is derived from an EMBL/GenBank/DDBJ whole genome shotgun (WGS) entry which is preliminary data.</text>
</comment>
<sequence>MKRGFTIFWIIYMLFFAIPFPMLLYYNIKSETDILELKDQSPWVALSLLGVSIIIWIILLMGYFKRWFLQIFISKKNIEHIKNKGVRREAKILSAVKTSSLNAKYNTYELELSFKNLADSEIIQKITVNDAKPHERRFEVDKKTGVLLDRDMKHKPYFIIATSDVSINILRTILILLTWLALLAGVIWYYIYSYKLESHGMGWRFIGFGHPLIVCALVLLFYKFISRLVFRKLLGDPDDMTLIKFKGIKTWAKVIRVSQTGTYINEQPMIRFDLEYTDNHKQLHRESLKKIVDLLNLDSTKQEQVGIFYLPDNPKQIAFASDLNEI</sequence>
<feature type="transmembrane region" description="Helical" evidence="1">
    <location>
        <begin position="7"/>
        <end position="28"/>
    </location>
</feature>
<keyword evidence="1" id="KW-0472">Membrane</keyword>
<reference evidence="2 3" key="1">
    <citation type="submission" date="2019-01" db="EMBL/GenBank/DDBJ databases">
        <title>Flavobacterium sp. nov.,isolated from freshwater.</title>
        <authorList>
            <person name="Zhang R."/>
            <person name="Du Z.-J."/>
        </authorList>
    </citation>
    <scope>NUCLEOTIDE SEQUENCE [LARGE SCALE GENOMIC DNA]</scope>
    <source>
        <strain evidence="2 3">1E403</strain>
    </source>
</reference>
<dbReference type="OrthoDB" id="662998at2"/>
<dbReference type="AlphaFoldDB" id="A0A444HAS4"/>
<evidence type="ECO:0000313" key="2">
    <source>
        <dbReference type="EMBL" id="RWX00420.1"/>
    </source>
</evidence>
<accession>A0A444HAS4</accession>
<protein>
    <submittedName>
        <fullName evidence="2">Uncharacterized protein</fullName>
    </submittedName>
</protein>
<keyword evidence="1" id="KW-1133">Transmembrane helix</keyword>
<dbReference type="EMBL" id="SBII01000005">
    <property type="protein sequence ID" value="RWX00420.1"/>
    <property type="molecule type" value="Genomic_DNA"/>
</dbReference>
<evidence type="ECO:0000256" key="1">
    <source>
        <dbReference type="SAM" id="Phobius"/>
    </source>
</evidence>
<proteinExistence type="predicted"/>
<keyword evidence="3" id="KW-1185">Reference proteome</keyword>
<dbReference type="RefSeq" id="WP_128389649.1">
    <property type="nucleotide sequence ID" value="NZ_SBII01000005.1"/>
</dbReference>
<feature type="transmembrane region" description="Helical" evidence="1">
    <location>
        <begin position="203"/>
        <end position="222"/>
    </location>
</feature>
<name>A0A444HAS4_9FLAO</name>
<dbReference type="Proteomes" id="UP000287527">
    <property type="component" value="Unassembled WGS sequence"/>
</dbReference>
<keyword evidence="1" id="KW-0812">Transmembrane</keyword>
<gene>
    <name evidence="2" type="ORF">EPI11_09075</name>
</gene>
<feature type="transmembrane region" description="Helical" evidence="1">
    <location>
        <begin position="43"/>
        <end position="64"/>
    </location>
</feature>